<evidence type="ECO:0000256" key="2">
    <source>
        <dbReference type="PIRSR" id="PIRSR607822-1"/>
    </source>
</evidence>
<dbReference type="GO" id="GO:0046872">
    <property type="term" value="F:metal ion binding"/>
    <property type="evidence" value="ECO:0007669"/>
    <property type="project" value="UniProtKB-KW"/>
</dbReference>
<feature type="binding site" evidence="2">
    <location>
        <position position="440"/>
    </location>
    <ligand>
        <name>Zn(2+)</name>
        <dbReference type="ChEBI" id="CHEBI:29105"/>
    </ligand>
</feature>
<feature type="binding site" evidence="2">
    <location>
        <position position="394"/>
    </location>
    <ligand>
        <name>Zn(2+)</name>
        <dbReference type="ChEBI" id="CHEBI:29105"/>
    </ligand>
</feature>
<reference evidence="4" key="1">
    <citation type="submission" date="2022-11" db="UniProtKB">
        <authorList>
            <consortium name="WormBaseParasite"/>
        </authorList>
    </citation>
    <scope>IDENTIFICATION</scope>
</reference>
<dbReference type="PRINTS" id="PR01950">
    <property type="entry name" value="LANCSUPER"/>
</dbReference>
<proteinExistence type="inferred from homology"/>
<dbReference type="AlphaFoldDB" id="A0A915JDE5"/>
<dbReference type="Proteomes" id="UP000887565">
    <property type="component" value="Unplaced"/>
</dbReference>
<evidence type="ECO:0000313" key="3">
    <source>
        <dbReference type="Proteomes" id="UP000887565"/>
    </source>
</evidence>
<dbReference type="SMART" id="SM01260">
    <property type="entry name" value="LANC_like"/>
    <property type="match status" value="1"/>
</dbReference>
<feature type="binding site" evidence="2">
    <location>
        <position position="441"/>
    </location>
    <ligand>
        <name>Zn(2+)</name>
        <dbReference type="ChEBI" id="CHEBI:29105"/>
    </ligand>
</feature>
<evidence type="ECO:0000313" key="4">
    <source>
        <dbReference type="WBParaSite" id="nRc.2.0.1.t23636-RA"/>
    </source>
</evidence>
<name>A0A915JDE5_ROMCU</name>
<dbReference type="GO" id="GO:0005975">
    <property type="term" value="P:carbohydrate metabolic process"/>
    <property type="evidence" value="ECO:0007669"/>
    <property type="project" value="InterPro"/>
</dbReference>
<keyword evidence="2" id="KW-0862">Zinc</keyword>
<protein>
    <submittedName>
        <fullName evidence="4">LanC-like protein 2</fullName>
    </submittedName>
</protein>
<comment type="similarity">
    <text evidence="1">Belongs to the LanC-like protein family.</text>
</comment>
<keyword evidence="2" id="KW-0479">Metal-binding</keyword>
<dbReference type="Pfam" id="PF05147">
    <property type="entry name" value="LANC_like"/>
    <property type="match status" value="1"/>
</dbReference>
<dbReference type="InterPro" id="IPR007822">
    <property type="entry name" value="LANC-like"/>
</dbReference>
<sequence length="492" mass="56808">MKEVSQLPGNLLHSWNYLGDYLPVALSLGVGHLGVPVEHCFDDNNRPHLDFVPYYYCMFWQEEYWRQGKGRQKRVKNTKTETMRETDEGNDSCNDDTIYRIDELTIPMSRKAGACLGNGSLINRLPPPLNAQIIYTCLFRWRGTEGNAIDTTLLNEREIFVPFSSVPLNASWYKQVQECISKLFVKFEHGIALLFLRMYDKLDRRQDQRYLLRALEWVKPGIDHLKRKRVTFLCGDAGPLAVGAVVYHFLENDVDMQLCLKKLIDMAPLLISDAEIPDEILYGRAGYLYSLLFVRHYIDSHVIDAIKTSGEALAAHEHSRCPLLYKWHHTYYLGAAHGISGIYFLLMRTDGFHESLDLKAKVKQGVDFLMTLRFASGNYPSSLEKERDELVHWCHGAPGFIHMFIQAYRIFGEEKYLNEAKLCADVLWSRGLLKKGYGLCHGPAGNAYGFLELYKLTEELKYLYRALKFAEWMFSYGKHGCRIADRPYSLFE</sequence>
<dbReference type="PANTHER" id="PTHR12736:SF21">
    <property type="entry name" value="LANC-LIKE PROTEIN 2"/>
    <property type="match status" value="1"/>
</dbReference>
<dbReference type="InterPro" id="IPR020464">
    <property type="entry name" value="LanC-like_prot_euk"/>
</dbReference>
<dbReference type="InterPro" id="IPR012341">
    <property type="entry name" value="6hp_glycosidase-like_sf"/>
</dbReference>
<dbReference type="PRINTS" id="PR01951">
    <property type="entry name" value="LANCEUKARYTE"/>
</dbReference>
<dbReference type="GO" id="GO:0031179">
    <property type="term" value="P:peptide modification"/>
    <property type="evidence" value="ECO:0007669"/>
    <property type="project" value="InterPro"/>
</dbReference>
<dbReference type="Gene3D" id="1.50.10.10">
    <property type="match status" value="1"/>
</dbReference>
<evidence type="ECO:0000256" key="1">
    <source>
        <dbReference type="ARBA" id="ARBA00007179"/>
    </source>
</evidence>
<dbReference type="CDD" id="cd04794">
    <property type="entry name" value="euk_LANCL"/>
    <property type="match status" value="1"/>
</dbReference>
<dbReference type="WBParaSite" id="nRc.2.0.1.t23636-RA">
    <property type="protein sequence ID" value="nRc.2.0.1.t23636-RA"/>
    <property type="gene ID" value="nRc.2.0.1.g23636"/>
</dbReference>
<accession>A0A915JDE5</accession>
<dbReference type="PANTHER" id="PTHR12736">
    <property type="entry name" value="LANC-LIKE PROTEIN"/>
    <property type="match status" value="1"/>
</dbReference>
<dbReference type="GO" id="GO:0005886">
    <property type="term" value="C:plasma membrane"/>
    <property type="evidence" value="ECO:0007669"/>
    <property type="project" value="TreeGrafter"/>
</dbReference>
<keyword evidence="3" id="KW-1185">Reference proteome</keyword>
<organism evidence="3 4">
    <name type="scientific">Romanomermis culicivorax</name>
    <name type="common">Nematode worm</name>
    <dbReference type="NCBI Taxonomy" id="13658"/>
    <lineage>
        <taxon>Eukaryota</taxon>
        <taxon>Metazoa</taxon>
        <taxon>Ecdysozoa</taxon>
        <taxon>Nematoda</taxon>
        <taxon>Enoplea</taxon>
        <taxon>Dorylaimia</taxon>
        <taxon>Mermithida</taxon>
        <taxon>Mermithoidea</taxon>
        <taxon>Mermithidae</taxon>
        <taxon>Romanomermis</taxon>
    </lineage>
</organism>
<dbReference type="SUPFAM" id="SSF158745">
    <property type="entry name" value="LanC-like"/>
    <property type="match status" value="1"/>
</dbReference>